<gene>
    <name evidence="11" type="ORF">XYLVIOL_LOCUS6415</name>
</gene>
<evidence type="ECO:0000256" key="5">
    <source>
        <dbReference type="ARBA" id="ARBA00022725"/>
    </source>
</evidence>
<evidence type="ECO:0000256" key="8">
    <source>
        <dbReference type="ARBA" id="ARBA00023170"/>
    </source>
</evidence>
<evidence type="ECO:0000256" key="4">
    <source>
        <dbReference type="ARBA" id="ARBA00022692"/>
    </source>
</evidence>
<keyword evidence="6 10" id="KW-1133">Transmembrane helix</keyword>
<protein>
    <recommendedName>
        <fullName evidence="10">Odorant receptor</fullName>
    </recommendedName>
</protein>
<evidence type="ECO:0000313" key="12">
    <source>
        <dbReference type="Proteomes" id="UP001642520"/>
    </source>
</evidence>
<keyword evidence="2" id="KW-1003">Cell membrane</keyword>
<reference evidence="11 12" key="1">
    <citation type="submission" date="2024-08" db="EMBL/GenBank/DDBJ databases">
        <authorList>
            <person name="Will J Nash"/>
            <person name="Angela Man"/>
            <person name="Seanna McTaggart"/>
            <person name="Kendall Baker"/>
            <person name="Tom Barker"/>
            <person name="Leah Catchpole"/>
            <person name="Alex Durrant"/>
            <person name="Karim Gharbi"/>
            <person name="Naomi Irish"/>
            <person name="Gemy Kaithakottil"/>
            <person name="Debby Ku"/>
            <person name="Aaliyah Providence"/>
            <person name="Felix Shaw"/>
            <person name="David Swarbreck"/>
            <person name="Chris Watkins"/>
            <person name="Ann M. McCartney"/>
            <person name="Giulio Formenti"/>
            <person name="Alice Mouton"/>
            <person name="Noel Vella"/>
            <person name="Bjorn M von Reumont"/>
            <person name="Adriana Vella"/>
            <person name="Wilfried Haerty"/>
        </authorList>
    </citation>
    <scope>NUCLEOTIDE SEQUENCE [LARGE SCALE GENOMIC DNA]</scope>
</reference>
<evidence type="ECO:0000256" key="9">
    <source>
        <dbReference type="ARBA" id="ARBA00023224"/>
    </source>
</evidence>
<evidence type="ECO:0000256" key="3">
    <source>
        <dbReference type="ARBA" id="ARBA00022606"/>
    </source>
</evidence>
<proteinExistence type="inferred from homology"/>
<keyword evidence="3 10" id="KW-0716">Sensory transduction</keyword>
<evidence type="ECO:0000256" key="2">
    <source>
        <dbReference type="ARBA" id="ARBA00022475"/>
    </source>
</evidence>
<dbReference type="Pfam" id="PF02949">
    <property type="entry name" value="7tm_6"/>
    <property type="match status" value="1"/>
</dbReference>
<name>A0ABP1NSH2_XYLVO</name>
<comment type="caution">
    <text evidence="10">Lacks conserved residue(s) required for the propagation of feature annotation.</text>
</comment>
<accession>A0ABP1NSH2</accession>
<feature type="transmembrane region" description="Helical" evidence="10">
    <location>
        <begin position="53"/>
        <end position="73"/>
    </location>
</feature>
<feature type="transmembrane region" description="Helical" evidence="10">
    <location>
        <begin position="152"/>
        <end position="176"/>
    </location>
</feature>
<evidence type="ECO:0000313" key="11">
    <source>
        <dbReference type="EMBL" id="CAL7943990.1"/>
    </source>
</evidence>
<evidence type="ECO:0000256" key="6">
    <source>
        <dbReference type="ARBA" id="ARBA00022989"/>
    </source>
</evidence>
<dbReference type="InterPro" id="IPR004117">
    <property type="entry name" value="7tm6_olfct_rcpt"/>
</dbReference>
<comment type="subcellular location">
    <subcellularLocation>
        <location evidence="1 10">Cell membrane</location>
        <topology evidence="1 10">Multi-pass membrane protein</topology>
    </subcellularLocation>
</comment>
<feature type="transmembrane region" description="Helical" evidence="10">
    <location>
        <begin position="197"/>
        <end position="217"/>
    </location>
</feature>
<keyword evidence="4 10" id="KW-0812">Transmembrane</keyword>
<feature type="transmembrane region" description="Helical" evidence="10">
    <location>
        <begin position="223"/>
        <end position="242"/>
    </location>
</feature>
<keyword evidence="8 10" id="KW-0675">Receptor</keyword>
<organism evidence="11 12">
    <name type="scientific">Xylocopa violacea</name>
    <name type="common">Violet carpenter bee</name>
    <name type="synonym">Apis violacea</name>
    <dbReference type="NCBI Taxonomy" id="135666"/>
    <lineage>
        <taxon>Eukaryota</taxon>
        <taxon>Metazoa</taxon>
        <taxon>Ecdysozoa</taxon>
        <taxon>Arthropoda</taxon>
        <taxon>Hexapoda</taxon>
        <taxon>Insecta</taxon>
        <taxon>Pterygota</taxon>
        <taxon>Neoptera</taxon>
        <taxon>Endopterygota</taxon>
        <taxon>Hymenoptera</taxon>
        <taxon>Apocrita</taxon>
        <taxon>Aculeata</taxon>
        <taxon>Apoidea</taxon>
        <taxon>Anthophila</taxon>
        <taxon>Apidae</taxon>
        <taxon>Xylocopa</taxon>
        <taxon>Xylocopa</taxon>
    </lineage>
</organism>
<evidence type="ECO:0000256" key="7">
    <source>
        <dbReference type="ARBA" id="ARBA00023136"/>
    </source>
</evidence>
<keyword evidence="5 10" id="KW-0552">Olfaction</keyword>
<dbReference type="EMBL" id="CAXAJV020001293">
    <property type="protein sequence ID" value="CAL7943990.1"/>
    <property type="molecule type" value="Genomic_DNA"/>
</dbReference>
<evidence type="ECO:0000256" key="1">
    <source>
        <dbReference type="ARBA" id="ARBA00004651"/>
    </source>
</evidence>
<dbReference type="PANTHER" id="PTHR21137:SF35">
    <property type="entry name" value="ODORANT RECEPTOR 19A-RELATED"/>
    <property type="match status" value="1"/>
</dbReference>
<comment type="caution">
    <text evidence="11">The sequence shown here is derived from an EMBL/GenBank/DDBJ whole genome shotgun (WGS) entry which is preliminary data.</text>
</comment>
<keyword evidence="9 10" id="KW-0807">Transducer</keyword>
<comment type="similarity">
    <text evidence="10">Belongs to the insect chemoreceptor superfamily. Heteromeric odorant receptor channel (TC 1.A.69) family.</text>
</comment>
<dbReference type="Proteomes" id="UP001642520">
    <property type="component" value="Unassembled WGS sequence"/>
</dbReference>
<sequence length="414" mass="47846">MSSFQKTKDTNKFQDDREQIFNALGNTNYRMLKISLRIFGINPYQNYRVSNTILITILIACSTVCVPLAIKLYNTMSEKNYDGIFEDLPHVLVAALSLTKLLNVHSNKTRFRKLFEFVLRGRQLLTSEQEIYTLDKIIVQGNKLALLYGKTLVTFMTVFLSLPLCNPFLDIILPLNETRPRQHIYRVNYVIFDELEYFYVVYVHLTCIAIIIVLIIITVDSLYITIIHHACGLFAACGYRILKMSENHAAEKPGTTVDENRYRELKKCVILHHEALQFYNTLERSSRNLYLLQIGINMMVISVTGVELVMHFEQPNQAIRIAVFLAGQQFHLYIISLPGQLLLDKSSELSDKIYASNWYEIPVKVQRMLHTMQIRCNRPSILTAAGLYGMKIENFGITVKTCMSYFTMFLSLRE</sequence>
<keyword evidence="7 10" id="KW-0472">Membrane</keyword>
<dbReference type="PANTHER" id="PTHR21137">
    <property type="entry name" value="ODORANT RECEPTOR"/>
    <property type="match status" value="1"/>
</dbReference>
<evidence type="ECO:0000256" key="10">
    <source>
        <dbReference type="RuleBase" id="RU351113"/>
    </source>
</evidence>
<keyword evidence="12" id="KW-1185">Reference proteome</keyword>
<feature type="transmembrane region" description="Helical" evidence="10">
    <location>
        <begin position="289"/>
        <end position="312"/>
    </location>
</feature>